<dbReference type="InterPro" id="IPR027485">
    <property type="entry name" value="AMMECR1_N"/>
</dbReference>
<evidence type="ECO:0000313" key="2">
    <source>
        <dbReference type="EMBL" id="QNM10745.1"/>
    </source>
</evidence>
<keyword evidence="3" id="KW-1185">Reference proteome</keyword>
<dbReference type="InterPro" id="IPR036071">
    <property type="entry name" value="AMMECR1_dom_sf"/>
</dbReference>
<protein>
    <submittedName>
        <fullName evidence="2">AmmeMemoRadiSam system protein A</fullName>
    </submittedName>
</protein>
<dbReference type="PROSITE" id="PS51112">
    <property type="entry name" value="AMMECR1"/>
    <property type="match status" value="1"/>
</dbReference>
<reference evidence="2 3" key="1">
    <citation type="submission" date="2020-08" db="EMBL/GenBank/DDBJ databases">
        <authorList>
            <person name="Liu C."/>
            <person name="Sun Q."/>
        </authorList>
    </citation>
    <scope>NUCLEOTIDE SEQUENCE [LARGE SCALE GENOMIC DNA]</scope>
    <source>
        <strain evidence="2 3">NSJ-61</strain>
    </source>
</reference>
<evidence type="ECO:0000259" key="1">
    <source>
        <dbReference type="PROSITE" id="PS51112"/>
    </source>
</evidence>
<dbReference type="Gene3D" id="3.30.700.20">
    <property type="entry name" value="Hypothetical protein ph0010, domain 1"/>
    <property type="match status" value="1"/>
</dbReference>
<dbReference type="PANTHER" id="PTHR13016">
    <property type="entry name" value="AMMECR1 HOMOLOG"/>
    <property type="match status" value="1"/>
</dbReference>
<dbReference type="InterPro" id="IPR023473">
    <property type="entry name" value="AMMECR1"/>
</dbReference>
<dbReference type="SUPFAM" id="SSF53213">
    <property type="entry name" value="LigB-like"/>
    <property type="match status" value="1"/>
</dbReference>
<dbReference type="GO" id="GO:0008198">
    <property type="term" value="F:ferrous iron binding"/>
    <property type="evidence" value="ECO:0007669"/>
    <property type="project" value="InterPro"/>
</dbReference>
<dbReference type="NCBIfam" id="TIGR04335">
    <property type="entry name" value="AmmeMemoSam_A"/>
    <property type="match status" value="1"/>
</dbReference>
<accession>A0A7G9GIW3</accession>
<dbReference type="InterPro" id="IPR002733">
    <property type="entry name" value="AMMECR1_domain"/>
</dbReference>
<dbReference type="PANTHER" id="PTHR13016:SF0">
    <property type="entry name" value="AMME SYNDROME CANDIDATE GENE 1 PROTEIN"/>
    <property type="match status" value="1"/>
</dbReference>
<organism evidence="2 3">
    <name type="scientific">[Eubacterium] hominis</name>
    <dbReference type="NCBI Taxonomy" id="2764325"/>
    <lineage>
        <taxon>Bacteria</taxon>
        <taxon>Bacillati</taxon>
        <taxon>Bacillota</taxon>
        <taxon>Erysipelotrichia</taxon>
        <taxon>Erysipelotrichales</taxon>
        <taxon>Erysipelotrichaceae</taxon>
        <taxon>Amedibacillus</taxon>
    </lineage>
</organism>
<dbReference type="RefSeq" id="WP_117454427.1">
    <property type="nucleotide sequence ID" value="NZ_CP060636.1"/>
</dbReference>
<dbReference type="EMBL" id="CP060636">
    <property type="protein sequence ID" value="QNM10745.1"/>
    <property type="molecule type" value="Genomic_DNA"/>
</dbReference>
<dbReference type="Gene3D" id="3.40.830.10">
    <property type="entry name" value="LigB-like"/>
    <property type="match status" value="1"/>
</dbReference>
<dbReference type="NCBIfam" id="TIGR04336">
    <property type="entry name" value="AmmeMemoSam_B"/>
    <property type="match status" value="1"/>
</dbReference>
<proteinExistence type="predicted"/>
<name>A0A7G9GIW3_9FIRM</name>
<dbReference type="InterPro" id="IPR027623">
    <property type="entry name" value="AmmeMemoSam_A"/>
</dbReference>
<dbReference type="Pfam" id="PF02900">
    <property type="entry name" value="LigB"/>
    <property type="match status" value="1"/>
</dbReference>
<evidence type="ECO:0000313" key="3">
    <source>
        <dbReference type="Proteomes" id="UP000515856"/>
    </source>
</evidence>
<dbReference type="InterPro" id="IPR004183">
    <property type="entry name" value="Xdiol_dOase_suB"/>
</dbReference>
<dbReference type="KEGG" id="ehn:H9Q80_10610"/>
<dbReference type="Pfam" id="PF01871">
    <property type="entry name" value="AMMECR1"/>
    <property type="match status" value="1"/>
</dbReference>
<feature type="domain" description="AMMECR1" evidence="1">
    <location>
        <begin position="264"/>
        <end position="434"/>
    </location>
</feature>
<dbReference type="SUPFAM" id="SSF143447">
    <property type="entry name" value="AMMECR1-like"/>
    <property type="match status" value="1"/>
</dbReference>
<dbReference type="AlphaFoldDB" id="A0A7G9GIW3"/>
<gene>
    <name evidence="2" type="primary">amrA</name>
    <name evidence="2" type="ORF">H9Q80_10610</name>
</gene>
<dbReference type="GO" id="GO:0016702">
    <property type="term" value="F:oxidoreductase activity, acting on single donors with incorporation of molecular oxygen, incorporation of two atoms of oxygen"/>
    <property type="evidence" value="ECO:0007669"/>
    <property type="project" value="UniProtKB-ARBA"/>
</dbReference>
<dbReference type="CDD" id="cd07951">
    <property type="entry name" value="ED_3B_N_AMMECR1"/>
    <property type="match status" value="1"/>
</dbReference>
<dbReference type="Proteomes" id="UP000515856">
    <property type="component" value="Chromosome"/>
</dbReference>
<sequence>MLLAAYMVPHPPILLNEIGKGEEQKINKTKQAYEQIAKEIAKLRPDTILIFSPHAPSYRNYIAISSGDEAKGDFSQFHASQVSFHERYDKKLIEKIEKEAQIAKIPAGTLGDDAQLLDHGTMVPLYFIEKEYHDFEIVRIGVSDLDIDIQVTFGKCIAKAIKEMNQKIVVIASGDLSHRLKADGPYGYCEEGPVFDKEIVRIMKENDFDALQTINQSVLKECAQCGLPSFLMLTGILSQYAYRTRFLSYEGTFGVGYGICAIDIEKDPFVALAKMSLEHYVRYHTVLSSAFIPEKMNMPKAVFVSLHINNRLRGCIGTLAPMKKNVGEEIIANAISAGTRDPRFHAVRKEELHLIEYSVDILGDPEPASCDDDLDVKRYGVIVDDGLRRGVLLPDLEGVDTFDQQLRIALSKAGIDEADDFRIQRFEVIRHHEM</sequence>